<dbReference type="AlphaFoldDB" id="A0A7M5V1C1"/>
<keyword evidence="4" id="KW-0812">Transmembrane</keyword>
<evidence type="ECO:0000256" key="1">
    <source>
        <dbReference type="ARBA" id="ARBA00022729"/>
    </source>
</evidence>
<name>A0A7M5V1C1_9CNID</name>
<keyword evidence="2" id="KW-1015">Disulfide bond</keyword>
<dbReference type="PANTHER" id="PTHR14002:SF54">
    <property type="entry name" value="ZONA PELLUCIDA SPERM-BINDING PROTEIN 2"/>
    <property type="match status" value="1"/>
</dbReference>
<dbReference type="Gene3D" id="2.60.40.4100">
    <property type="entry name" value="Zona pellucida, ZP-C domain"/>
    <property type="match status" value="1"/>
</dbReference>
<dbReference type="OrthoDB" id="10063988at2759"/>
<evidence type="ECO:0000256" key="5">
    <source>
        <dbReference type="SAM" id="SignalP"/>
    </source>
</evidence>
<keyword evidence="4" id="KW-0472">Membrane</keyword>
<feature type="transmembrane region" description="Helical" evidence="4">
    <location>
        <begin position="666"/>
        <end position="688"/>
    </location>
</feature>
<feature type="signal peptide" evidence="5">
    <location>
        <begin position="1"/>
        <end position="22"/>
    </location>
</feature>
<feature type="chain" id="PRO_5029573000" description="ZP domain-containing protein" evidence="5">
    <location>
        <begin position="23"/>
        <end position="693"/>
    </location>
</feature>
<dbReference type="InterPro" id="IPR055355">
    <property type="entry name" value="ZP-C"/>
</dbReference>
<reference evidence="7" key="1">
    <citation type="submission" date="2021-01" db="UniProtKB">
        <authorList>
            <consortium name="EnsemblMetazoa"/>
        </authorList>
    </citation>
    <scope>IDENTIFICATION</scope>
</reference>
<dbReference type="EnsemblMetazoa" id="CLYHEMT007968.1">
    <property type="protein sequence ID" value="CLYHEMP007968.1"/>
    <property type="gene ID" value="CLYHEMG007968"/>
</dbReference>
<dbReference type="Proteomes" id="UP000594262">
    <property type="component" value="Unplaced"/>
</dbReference>
<dbReference type="SMART" id="SM00241">
    <property type="entry name" value="ZP"/>
    <property type="match status" value="1"/>
</dbReference>
<feature type="region of interest" description="Disordered" evidence="3">
    <location>
        <begin position="639"/>
        <end position="658"/>
    </location>
</feature>
<keyword evidence="4" id="KW-1133">Transmembrane helix</keyword>
<evidence type="ECO:0000259" key="6">
    <source>
        <dbReference type="PROSITE" id="PS51034"/>
    </source>
</evidence>
<dbReference type="PANTHER" id="PTHR14002">
    <property type="entry name" value="ENDOGLIN/TGF-BETA RECEPTOR TYPE III"/>
    <property type="match status" value="1"/>
</dbReference>
<keyword evidence="8" id="KW-1185">Reference proteome</keyword>
<evidence type="ECO:0000313" key="7">
    <source>
        <dbReference type="EnsemblMetazoa" id="CLYHEMP007968.1"/>
    </source>
</evidence>
<evidence type="ECO:0000313" key="8">
    <source>
        <dbReference type="Proteomes" id="UP000594262"/>
    </source>
</evidence>
<evidence type="ECO:0000256" key="2">
    <source>
        <dbReference type="ARBA" id="ARBA00023157"/>
    </source>
</evidence>
<evidence type="ECO:0000256" key="3">
    <source>
        <dbReference type="SAM" id="MobiDB-lite"/>
    </source>
</evidence>
<proteinExistence type="predicted"/>
<dbReference type="PROSITE" id="PS51034">
    <property type="entry name" value="ZP_2"/>
    <property type="match status" value="1"/>
</dbReference>
<evidence type="ECO:0000256" key="4">
    <source>
        <dbReference type="SAM" id="Phobius"/>
    </source>
</evidence>
<keyword evidence="1 5" id="KW-0732">Signal</keyword>
<accession>A0A7M5V1C1</accession>
<feature type="domain" description="ZP" evidence="6">
    <location>
        <begin position="184"/>
        <end position="595"/>
    </location>
</feature>
<dbReference type="Pfam" id="PF00100">
    <property type="entry name" value="Zona_pellucida"/>
    <property type="match status" value="1"/>
</dbReference>
<feature type="compositionally biased region" description="Basic and acidic residues" evidence="3">
    <location>
        <begin position="641"/>
        <end position="658"/>
    </location>
</feature>
<dbReference type="InterPro" id="IPR001507">
    <property type="entry name" value="ZP_dom"/>
</dbReference>
<dbReference type="InterPro" id="IPR042235">
    <property type="entry name" value="ZP-C_dom"/>
</dbReference>
<organism evidence="7 8">
    <name type="scientific">Clytia hemisphaerica</name>
    <dbReference type="NCBI Taxonomy" id="252671"/>
    <lineage>
        <taxon>Eukaryota</taxon>
        <taxon>Metazoa</taxon>
        <taxon>Cnidaria</taxon>
        <taxon>Hydrozoa</taxon>
        <taxon>Hydroidolina</taxon>
        <taxon>Leptothecata</taxon>
        <taxon>Obeliida</taxon>
        <taxon>Clytiidae</taxon>
        <taxon>Clytia</taxon>
    </lineage>
</organism>
<sequence length="693" mass="76693">MEGKMLKFIICIVLSIVLPSHQNSPGGTVHWWVDGANYKFELRLFANADQSCDRTTNPTLSTGVTVPYKKNAVLASLASSSTVISSANILACVDYRADIDIYRADVMSFSIAKSDDTAFYISFYPGTYNLVAKVDPTRKYYNGVTMTEKNSSPKAGFLNQFTVFVNGSLTFKIAAIDREYDHVKCRIATSDEGNGTNTDYDGYLTQVQLGLNTDCSFTYEGETTAQTKIVHIMMEDYVSEDASTSMSSIPVVFIIKTIDCSGGGSCAVPVPFTSHPACESYTTTYTHTGLPSFHEFSPPNTIWNAGNVEITPSDTFHRVHFYCFASKSTQGATSDPKCLFLKESSLTHEISIARFEPGTGSVQAKIETVTLTFNGAISGLGNGGTISVLQTSDNGVVFTETFNSTTSTKCSNIGGNRLQCDISDVTLTPGTEYYALVGAPSTYTKYCAESSTISGGVWTFTMNTQIASSLVGTANLKVYTDSNYDTEVTSTHTTQLGHYIYLEINVDKVKDFVPYHCFATDTADLNDPVSHYLISQGCDEDNTVVRTVKTSTQMRFYFESFLFKSSTTPAIYLHCQVKNCASQCGVSCGSKRRRRSLDDGVDEDESLYHVSSVKIPLHPKSELIEDRRMKHIVRNQMKNNETIKKHKEEKTSEETKTNEDEEWKTLYKMVLIPYFSLAILAIVSYTGYRHFYD</sequence>
<protein>
    <recommendedName>
        <fullName evidence="6">ZP domain-containing protein</fullName>
    </recommendedName>
</protein>